<keyword evidence="1" id="KW-0732">Signal</keyword>
<accession>A0A6M2DBV6</accession>
<dbReference type="AlphaFoldDB" id="A0A6M2DBV6"/>
<dbReference type="EMBL" id="GHWJ01010859">
    <property type="protein sequence ID" value="NOV43596.1"/>
    <property type="molecule type" value="Transcribed_RNA"/>
</dbReference>
<feature type="signal peptide" evidence="1">
    <location>
        <begin position="1"/>
        <end position="24"/>
    </location>
</feature>
<proteinExistence type="predicted"/>
<reference evidence="2" key="1">
    <citation type="submission" date="2019-09" db="EMBL/GenBank/DDBJ databases">
        <title>Organ-specific transcriptomic study of the physiology of the cattle tick, Rhipicephalus microplus.</title>
        <authorList>
            <person name="Tirloni L."/>
            <person name="Braz G."/>
            <person name="Gandara A.C.P."/>
            <person name="Sabadin G.A."/>
            <person name="da Silva R.M."/>
            <person name="Guizzo M.G."/>
            <person name="Machado J.A."/>
            <person name="Costa E.P."/>
            <person name="Gomes H.F."/>
            <person name="Moraes J."/>
            <person name="Mota M.B.S."/>
            <person name="Mesquita R.D."/>
            <person name="Alvarenga P.H."/>
            <person name="Alves F."/>
            <person name="Seixas A."/>
            <person name="da Fonseca R.N."/>
            <person name="Fogaca A."/>
            <person name="Logullo C."/>
            <person name="Tanaka A."/>
            <person name="Daffre S."/>
            <person name="Termignoni C."/>
            <person name="Vaz I.S.Jr."/>
            <person name="Oliveira P.L."/>
            <person name="Ribeiro J.M."/>
        </authorList>
    </citation>
    <scope>NUCLEOTIDE SEQUENCE</scope>
    <source>
        <strain evidence="2">Porto Alegre</strain>
    </source>
</reference>
<protein>
    <submittedName>
        <fullName evidence="2">Putative secreted protein</fullName>
    </submittedName>
</protein>
<feature type="chain" id="PRO_5027006048" evidence="1">
    <location>
        <begin position="25"/>
        <end position="69"/>
    </location>
</feature>
<name>A0A6M2DBV6_RHIMP</name>
<sequence>MTWPTFVSHLAWFLLPFWCHQHIANYMITSVVGFNIVKRGSVLFFFSPQLGLIQVDQEGVGNEGSSCLR</sequence>
<evidence type="ECO:0000313" key="2">
    <source>
        <dbReference type="EMBL" id="NOV43596.1"/>
    </source>
</evidence>
<evidence type="ECO:0000256" key="1">
    <source>
        <dbReference type="SAM" id="SignalP"/>
    </source>
</evidence>
<organism evidence="2">
    <name type="scientific">Rhipicephalus microplus</name>
    <name type="common">Cattle tick</name>
    <name type="synonym">Boophilus microplus</name>
    <dbReference type="NCBI Taxonomy" id="6941"/>
    <lineage>
        <taxon>Eukaryota</taxon>
        <taxon>Metazoa</taxon>
        <taxon>Ecdysozoa</taxon>
        <taxon>Arthropoda</taxon>
        <taxon>Chelicerata</taxon>
        <taxon>Arachnida</taxon>
        <taxon>Acari</taxon>
        <taxon>Parasitiformes</taxon>
        <taxon>Ixodida</taxon>
        <taxon>Ixodoidea</taxon>
        <taxon>Ixodidae</taxon>
        <taxon>Rhipicephalinae</taxon>
        <taxon>Rhipicephalus</taxon>
        <taxon>Boophilus</taxon>
    </lineage>
</organism>